<dbReference type="Proteomes" id="UP000229894">
    <property type="component" value="Unassembled WGS sequence"/>
</dbReference>
<dbReference type="SUPFAM" id="SSF81301">
    <property type="entry name" value="Nucleotidyltransferase"/>
    <property type="match status" value="1"/>
</dbReference>
<proteinExistence type="predicted"/>
<feature type="non-terminal residue" evidence="2">
    <location>
        <position position="1"/>
    </location>
</feature>
<evidence type="ECO:0000313" key="2">
    <source>
        <dbReference type="EMBL" id="PIV10151.1"/>
    </source>
</evidence>
<dbReference type="Pfam" id="PF04607">
    <property type="entry name" value="RelA_SpoT"/>
    <property type="match status" value="1"/>
</dbReference>
<feature type="domain" description="RelA/SpoT" evidence="1">
    <location>
        <begin position="55"/>
        <end position="89"/>
    </location>
</feature>
<comment type="caution">
    <text evidence="2">The sequence shown here is derived from an EMBL/GenBank/DDBJ whole genome shotgun (WGS) entry which is preliminary data.</text>
</comment>
<gene>
    <name evidence="2" type="ORF">COS49_02035</name>
</gene>
<accession>A0A2M7BUA5</accession>
<dbReference type="PANTHER" id="PTHR21262:SF31">
    <property type="entry name" value="GTP PYROPHOSPHOKINASE"/>
    <property type="match status" value="1"/>
</dbReference>
<dbReference type="PANTHER" id="PTHR21262">
    <property type="entry name" value="GUANOSINE-3',5'-BIS DIPHOSPHATE 3'-PYROPHOSPHOHYDROLASE"/>
    <property type="match status" value="1"/>
</dbReference>
<evidence type="ECO:0000313" key="3">
    <source>
        <dbReference type="Proteomes" id="UP000229894"/>
    </source>
</evidence>
<evidence type="ECO:0000259" key="1">
    <source>
        <dbReference type="Pfam" id="PF04607"/>
    </source>
</evidence>
<sequence>LEDLSFPYLYPKEYEWLIKNVKEQYEAREKHLKKVRPLLLKILKKEGIKPIDVHSRPKHYWSLYQKLLRHEMDFDRIHDLIALRVIVNDV</sequence>
<dbReference type="InterPro" id="IPR043519">
    <property type="entry name" value="NT_sf"/>
</dbReference>
<feature type="non-terminal residue" evidence="2">
    <location>
        <position position="90"/>
    </location>
</feature>
<reference evidence="3" key="1">
    <citation type="submission" date="2017-09" db="EMBL/GenBank/DDBJ databases">
        <title>Depth-based differentiation of microbial function through sediment-hosted aquifers and enrichment of novel symbionts in the deep terrestrial subsurface.</title>
        <authorList>
            <person name="Probst A.J."/>
            <person name="Ladd B."/>
            <person name="Jarett J.K."/>
            <person name="Geller-Mcgrath D.E."/>
            <person name="Sieber C.M.K."/>
            <person name="Emerson J.B."/>
            <person name="Anantharaman K."/>
            <person name="Thomas B.C."/>
            <person name="Malmstrom R."/>
            <person name="Stieglmeier M."/>
            <person name="Klingl A."/>
            <person name="Woyke T."/>
            <person name="Ryan C.M."/>
            <person name="Banfield J.F."/>
        </authorList>
    </citation>
    <scope>NUCLEOTIDE SEQUENCE [LARGE SCALE GENOMIC DNA]</scope>
</reference>
<protein>
    <recommendedName>
        <fullName evidence="1">RelA/SpoT domain-containing protein</fullName>
    </recommendedName>
</protein>
<name>A0A2M7BUA5_9BACT</name>
<organism evidence="2 3">
    <name type="scientific">Candidatus Portnoybacteria bacterium CG03_land_8_20_14_0_80_41_10</name>
    <dbReference type="NCBI Taxonomy" id="1974808"/>
    <lineage>
        <taxon>Bacteria</taxon>
        <taxon>Candidatus Portnoyibacteriota</taxon>
    </lineage>
</organism>
<dbReference type="Gene3D" id="3.30.460.10">
    <property type="entry name" value="Beta Polymerase, domain 2"/>
    <property type="match status" value="1"/>
</dbReference>
<dbReference type="InterPro" id="IPR007685">
    <property type="entry name" value="RelA_SpoT"/>
</dbReference>
<dbReference type="EMBL" id="PEUX01000042">
    <property type="protein sequence ID" value="PIV10151.1"/>
    <property type="molecule type" value="Genomic_DNA"/>
</dbReference>
<dbReference type="GO" id="GO:0015969">
    <property type="term" value="P:guanosine tetraphosphate metabolic process"/>
    <property type="evidence" value="ECO:0007669"/>
    <property type="project" value="InterPro"/>
</dbReference>
<dbReference type="GO" id="GO:0005886">
    <property type="term" value="C:plasma membrane"/>
    <property type="evidence" value="ECO:0007669"/>
    <property type="project" value="TreeGrafter"/>
</dbReference>
<dbReference type="AlphaFoldDB" id="A0A2M7BUA5"/>